<dbReference type="InterPro" id="IPR038673">
    <property type="entry name" value="OprB_sf"/>
</dbReference>
<name>A0ABV3ZBN8_9PROT</name>
<organism evidence="3 4">
    <name type="scientific">Hyphococcus lacteus</name>
    <dbReference type="NCBI Taxonomy" id="3143536"/>
    <lineage>
        <taxon>Bacteria</taxon>
        <taxon>Pseudomonadati</taxon>
        <taxon>Pseudomonadota</taxon>
        <taxon>Alphaproteobacteria</taxon>
        <taxon>Parvularculales</taxon>
        <taxon>Parvularculaceae</taxon>
        <taxon>Hyphococcus</taxon>
    </lineage>
</organism>
<dbReference type="Gene3D" id="2.40.160.180">
    <property type="entry name" value="Carbohydrate-selective porin OprB"/>
    <property type="match status" value="1"/>
</dbReference>
<accession>A0ABV3ZBN8</accession>
<dbReference type="PANTHER" id="PTHR37944">
    <property type="entry name" value="PORIN B"/>
    <property type="match status" value="1"/>
</dbReference>
<evidence type="ECO:0000256" key="1">
    <source>
        <dbReference type="ARBA" id="ARBA00008769"/>
    </source>
</evidence>
<evidence type="ECO:0000256" key="2">
    <source>
        <dbReference type="RuleBase" id="RU363072"/>
    </source>
</evidence>
<dbReference type="Proteomes" id="UP001560685">
    <property type="component" value="Unassembled WGS sequence"/>
</dbReference>
<feature type="non-terminal residue" evidence="3">
    <location>
        <position position="211"/>
    </location>
</feature>
<dbReference type="PANTHER" id="PTHR37944:SF1">
    <property type="entry name" value="PORIN B"/>
    <property type="match status" value="1"/>
</dbReference>
<dbReference type="InterPro" id="IPR052932">
    <property type="entry name" value="OprB_Porin"/>
</dbReference>
<evidence type="ECO:0000313" key="4">
    <source>
        <dbReference type="Proteomes" id="UP001560685"/>
    </source>
</evidence>
<dbReference type="Pfam" id="PF04966">
    <property type="entry name" value="OprB"/>
    <property type="match status" value="1"/>
</dbReference>
<dbReference type="EMBL" id="JBEHZE010000005">
    <property type="protein sequence ID" value="MEX6634801.1"/>
    <property type="molecule type" value="Genomic_DNA"/>
</dbReference>
<dbReference type="InterPro" id="IPR007049">
    <property type="entry name" value="Carb-sel_porin_OprB"/>
</dbReference>
<keyword evidence="4" id="KW-1185">Reference proteome</keyword>
<reference evidence="3 4" key="1">
    <citation type="submission" date="2024-05" db="EMBL/GenBank/DDBJ databases">
        <title>Three bacterial strains, DH-69, EH-24, and ECK-19 isolated from coastal sediments.</title>
        <authorList>
            <person name="Ye Y.-Q."/>
            <person name="Du Z.-J."/>
        </authorList>
    </citation>
    <scope>NUCLEOTIDE SEQUENCE [LARGE SCALE GENOMIC DNA]</scope>
    <source>
        <strain evidence="3 4">ECK-19</strain>
    </source>
</reference>
<comment type="caution">
    <text evidence="3">The sequence shown here is derived from an EMBL/GenBank/DDBJ whole genome shotgun (WGS) entry which is preliminary data.</text>
</comment>
<protein>
    <submittedName>
        <fullName evidence="3">Carbohydrate porin</fullName>
    </submittedName>
</protein>
<dbReference type="RefSeq" id="WP_369314848.1">
    <property type="nucleotide sequence ID" value="NZ_JBEHZE010000005.1"/>
</dbReference>
<evidence type="ECO:0000313" key="3">
    <source>
        <dbReference type="EMBL" id="MEX6634801.1"/>
    </source>
</evidence>
<sequence length="211" mass="22152">MTFAISILTAMAGLEPAVGTTTPSDNEPALAFELDYTSDLWGNASGGSQTGVRYLNNVDATLAVDLDTLGVIPNTTVFVYGLYNNGEAFSGDLVGDAQVVSNIEAPVEAVRLYEAWIEHEFLNGLASLKAGLYDVNSEFDALETSSLFINSAHGIGTDIGQTGENGPSIFPITSLGVRGAFQVSEQWTVRAAILDATPGNPSALKRTSVSL</sequence>
<proteinExistence type="inferred from homology"/>
<comment type="similarity">
    <text evidence="1 2">Belongs to the OprB family.</text>
</comment>
<gene>
    <name evidence="3" type="ORF">ABFZ84_14725</name>
</gene>